<evidence type="ECO:0000313" key="1">
    <source>
        <dbReference type="EMBL" id="MDC0716037.1"/>
    </source>
</evidence>
<proteinExistence type="predicted"/>
<reference evidence="1 2" key="1">
    <citation type="submission" date="2022-11" db="EMBL/GenBank/DDBJ databases">
        <title>Minimal conservation of predation-associated metabolite biosynthetic gene clusters underscores biosynthetic potential of Myxococcota including descriptions for ten novel species: Archangium lansinium sp. nov., Myxococcus landrumus sp. nov., Nannocystis bai.</title>
        <authorList>
            <person name="Ahearne A."/>
            <person name="Stevens C."/>
            <person name="Dowd S."/>
        </authorList>
    </citation>
    <scope>NUCLEOTIDE SEQUENCE [LARGE SCALE GENOMIC DNA]</scope>
    <source>
        <strain evidence="1 2">BB15-2</strain>
    </source>
</reference>
<dbReference type="PROSITE" id="PS51257">
    <property type="entry name" value="PROKAR_LIPOPROTEIN"/>
    <property type="match status" value="1"/>
</dbReference>
<gene>
    <name evidence="1" type="ORF">POL25_03970</name>
</gene>
<dbReference type="EMBL" id="JAQNDL010000001">
    <property type="protein sequence ID" value="MDC0716037.1"/>
    <property type="molecule type" value="Genomic_DNA"/>
</dbReference>
<protein>
    <recommendedName>
        <fullName evidence="3">Lipoprotein</fullName>
    </recommendedName>
</protein>
<comment type="caution">
    <text evidence="1">The sequence shown here is derived from an EMBL/GenBank/DDBJ whole genome shotgun (WGS) entry which is preliminary data.</text>
</comment>
<evidence type="ECO:0008006" key="3">
    <source>
        <dbReference type="Google" id="ProtNLM"/>
    </source>
</evidence>
<dbReference type="RefSeq" id="WP_272084485.1">
    <property type="nucleotide sequence ID" value="NZ_JAQNDL010000001.1"/>
</dbReference>
<accession>A0ABT5DQV2</accession>
<sequence length="265" mass="28995">MQGTLKIAILSLLLGGCKGARPIPPESVPTCGAPGESFAQLRWLPSELDTLVSVKLYDSRLPISLASLQAFQSGPFLKDEPWTRFAAELPEFRSRLAKVPLERDEAIWFLVAERTSVWAVSGVCDRKDFDRIVAILGLRARNNEEGELWVADAPSSGEELAVLQFGAGGPLWLVQAGRIDSLLLWLKNLSGTPHSFFIEHLEDEHPGATLRVLRLLRDQGFSQYSVTGTEIFKSGFVSHEPSRMNAAPIRIVGAGVSTCAPFAPM</sequence>
<organism evidence="1 2">
    <name type="scientific">Nannocystis bainbridge</name>
    <dbReference type="NCBI Taxonomy" id="2995303"/>
    <lineage>
        <taxon>Bacteria</taxon>
        <taxon>Pseudomonadati</taxon>
        <taxon>Myxococcota</taxon>
        <taxon>Polyangia</taxon>
        <taxon>Nannocystales</taxon>
        <taxon>Nannocystaceae</taxon>
        <taxon>Nannocystis</taxon>
    </lineage>
</organism>
<dbReference type="Proteomes" id="UP001221686">
    <property type="component" value="Unassembled WGS sequence"/>
</dbReference>
<keyword evidence="2" id="KW-1185">Reference proteome</keyword>
<evidence type="ECO:0000313" key="2">
    <source>
        <dbReference type="Proteomes" id="UP001221686"/>
    </source>
</evidence>
<name>A0ABT5DQV2_9BACT</name>